<dbReference type="Gene3D" id="4.10.240.10">
    <property type="entry name" value="Zn(2)-C6 fungal-type DNA-binding domain"/>
    <property type="match status" value="1"/>
</dbReference>
<dbReference type="OrthoDB" id="5958943at2759"/>
<protein>
    <recommendedName>
        <fullName evidence="5">Zn(2)-C6 fungal-type domain-containing protein</fullName>
    </recommendedName>
</protein>
<dbReference type="GO" id="GO:0003677">
    <property type="term" value="F:DNA binding"/>
    <property type="evidence" value="ECO:0007669"/>
    <property type="project" value="UniProtKB-KW"/>
</dbReference>
<dbReference type="EMBL" id="JAPQKH010000001">
    <property type="protein sequence ID" value="KAJ5116855.1"/>
    <property type="molecule type" value="Genomic_DNA"/>
</dbReference>
<reference evidence="6" key="2">
    <citation type="journal article" date="2023" name="IMA Fungus">
        <title>Comparative genomic study of the Penicillium genus elucidates a diverse pangenome and 15 lateral gene transfer events.</title>
        <authorList>
            <person name="Petersen C."/>
            <person name="Sorensen T."/>
            <person name="Nielsen M.R."/>
            <person name="Sondergaard T.E."/>
            <person name="Sorensen J.L."/>
            <person name="Fitzpatrick D.A."/>
            <person name="Frisvad J.C."/>
            <person name="Nielsen K.L."/>
        </authorList>
    </citation>
    <scope>NUCLEOTIDE SEQUENCE</scope>
    <source>
        <strain evidence="6">IBT 30069</strain>
    </source>
</reference>
<dbReference type="CDD" id="cd00067">
    <property type="entry name" value="GAL4"/>
    <property type="match status" value="1"/>
</dbReference>
<dbReference type="InterPro" id="IPR001138">
    <property type="entry name" value="Zn2Cys6_DnaBD"/>
</dbReference>
<comment type="caution">
    <text evidence="6">The sequence shown here is derived from an EMBL/GenBank/DDBJ whole genome shotgun (WGS) entry which is preliminary data.</text>
</comment>
<reference evidence="6" key="1">
    <citation type="submission" date="2022-11" db="EMBL/GenBank/DDBJ databases">
        <authorList>
            <person name="Petersen C."/>
        </authorList>
    </citation>
    <scope>NUCLEOTIDE SEQUENCE</scope>
    <source>
        <strain evidence="6">IBT 30069</strain>
    </source>
</reference>
<dbReference type="AlphaFoldDB" id="A0A9W9KSU7"/>
<dbReference type="SUPFAM" id="SSF57701">
    <property type="entry name" value="Zn2/Cys6 DNA-binding domain"/>
    <property type="match status" value="1"/>
</dbReference>
<feature type="domain" description="Zn(2)-C6 fungal-type" evidence="5">
    <location>
        <begin position="270"/>
        <end position="305"/>
    </location>
</feature>
<dbReference type="PROSITE" id="PS50048">
    <property type="entry name" value="ZN2_CY6_FUNGAL_2"/>
    <property type="match status" value="1"/>
</dbReference>
<dbReference type="GO" id="GO:0008270">
    <property type="term" value="F:zinc ion binding"/>
    <property type="evidence" value="ECO:0007669"/>
    <property type="project" value="InterPro"/>
</dbReference>
<gene>
    <name evidence="6" type="ORF">N7456_001203</name>
</gene>
<sequence>MPNPSVVIVPGAWHRPAHFQGLIDELAKVNYDAVGVTMPSVDSSPPLPSWDQDAQAVRQVIMERLDAGKEVVVLAHSFGGIAMSEAAKGLGKKERAAQGLQGGIVKLMYMCSMALPKGQSHIGQLTPQTPEEEEIEKQRQELEAKFGGMEITADGALKLPKDNVHLILYNRCEPKDIERAVELLGTFPAGPLSVPVTYTAYREIPSTYIMCKNDLALRLPYQRRMIAQGEGCFDVEECDEGHSPWMSKPQFIVDCALHPTNRPPRRQNASCDPCRRSKRRCVVLPSSDGVSACANCRRLGHQCTFEFADSKSSLTSGSNKRAKYQHNATSKTIREDGCALGTSPAADINIPHDQFDPTLAIDHDILSSWLNLDFDNYLEGDSTSSTNGLDLFTSATDLSRRHTSTSGGIDNELTLHSTGFPKIENCRSFQSIPRIGFSFNSPIYLLNSGIDAKILGDRLTRIYEAIATSSASRFLEYDCNLYPSKNRYRIGENTSSSSNGSPLALPTTGLHASPLDHADTAPVQDEPAQQISLLGSVRFLDHFGDFYGNRLSAAARKRSDETLKAVLRAFSMQWLPSSNPSFEQGNNEQRWKNENASGSFIDAWVRARSLLQDAHAHNTRSFRMILATLTFVGIVTPTKIIDAEGLVPNNFLKDGLNQLCSLDQLVTNYCIDLGQSSIYGPLAEASLSIIRWAGYIRDTGAALSLDHKSILPDKWGPTRAPPNKEAIADWATCRNILELDANIQSIFRKASAETFYIWRKIINIKESVTLPHGNVADKSKSTIEAINMGIATIDEFNETYQPFISHCCYVYLYDTRPIHLLSILMNHGSVSHTMFWSLGIFLLVDVFQTATVSHLDESIAQCIGPTIRKYRDHAASIVAQVVGSVQNLPAEEVFNLQNGLGAEVPITVYHVTPSLAVTALEKAIESVIESQHTSIPQGGLREYHREALVPDGIWDHQVDILMKGLMSLDVTIGGSQTCGVTLRRLMRRHGDTLSECWTSEFET</sequence>
<dbReference type="InterPro" id="IPR000073">
    <property type="entry name" value="AB_hydrolase_1"/>
</dbReference>
<evidence type="ECO:0000256" key="4">
    <source>
        <dbReference type="ARBA" id="ARBA00023242"/>
    </source>
</evidence>
<dbReference type="PANTHER" id="PTHR37017:SF11">
    <property type="entry name" value="ESTERASE_LIPASE_THIOESTERASE DOMAIN-CONTAINING PROTEIN"/>
    <property type="match status" value="1"/>
</dbReference>
<accession>A0A9W9KSU7</accession>
<evidence type="ECO:0000256" key="2">
    <source>
        <dbReference type="ARBA" id="ARBA00023125"/>
    </source>
</evidence>
<organism evidence="6 7">
    <name type="scientific">Penicillium angulare</name>
    <dbReference type="NCBI Taxonomy" id="116970"/>
    <lineage>
        <taxon>Eukaryota</taxon>
        <taxon>Fungi</taxon>
        <taxon>Dikarya</taxon>
        <taxon>Ascomycota</taxon>
        <taxon>Pezizomycotina</taxon>
        <taxon>Eurotiomycetes</taxon>
        <taxon>Eurotiomycetidae</taxon>
        <taxon>Eurotiales</taxon>
        <taxon>Aspergillaceae</taxon>
        <taxon>Penicillium</taxon>
    </lineage>
</organism>
<evidence type="ECO:0000313" key="6">
    <source>
        <dbReference type="EMBL" id="KAJ5116855.1"/>
    </source>
</evidence>
<evidence type="ECO:0000256" key="1">
    <source>
        <dbReference type="ARBA" id="ARBA00023015"/>
    </source>
</evidence>
<evidence type="ECO:0000256" key="3">
    <source>
        <dbReference type="ARBA" id="ARBA00023163"/>
    </source>
</evidence>
<keyword evidence="2" id="KW-0238">DNA-binding</keyword>
<dbReference type="PANTHER" id="PTHR37017">
    <property type="entry name" value="AB HYDROLASE-1 DOMAIN-CONTAINING PROTEIN-RELATED"/>
    <property type="match status" value="1"/>
</dbReference>
<keyword evidence="1" id="KW-0805">Transcription regulation</keyword>
<dbReference type="SUPFAM" id="SSF53474">
    <property type="entry name" value="alpha/beta-Hydrolases"/>
    <property type="match status" value="1"/>
</dbReference>
<keyword evidence="3" id="KW-0804">Transcription</keyword>
<dbReference type="Pfam" id="PF12697">
    <property type="entry name" value="Abhydrolase_6"/>
    <property type="match status" value="1"/>
</dbReference>
<keyword evidence="4" id="KW-0539">Nucleus</keyword>
<dbReference type="GO" id="GO:0072330">
    <property type="term" value="P:monocarboxylic acid biosynthetic process"/>
    <property type="evidence" value="ECO:0007669"/>
    <property type="project" value="UniProtKB-ARBA"/>
</dbReference>
<keyword evidence="7" id="KW-1185">Reference proteome</keyword>
<dbReference type="SMART" id="SM00066">
    <property type="entry name" value="GAL4"/>
    <property type="match status" value="1"/>
</dbReference>
<dbReference type="Proteomes" id="UP001149165">
    <property type="component" value="Unassembled WGS sequence"/>
</dbReference>
<dbReference type="GO" id="GO:0000981">
    <property type="term" value="F:DNA-binding transcription factor activity, RNA polymerase II-specific"/>
    <property type="evidence" value="ECO:0007669"/>
    <property type="project" value="InterPro"/>
</dbReference>
<dbReference type="Gene3D" id="3.40.50.1820">
    <property type="entry name" value="alpha/beta hydrolase"/>
    <property type="match status" value="1"/>
</dbReference>
<dbReference type="InterPro" id="IPR029058">
    <property type="entry name" value="AB_hydrolase_fold"/>
</dbReference>
<proteinExistence type="predicted"/>
<name>A0A9W9KSU7_9EURO</name>
<dbReference type="InterPro" id="IPR052897">
    <property type="entry name" value="Sec-Metab_Biosynth_Hydrolase"/>
</dbReference>
<evidence type="ECO:0000313" key="7">
    <source>
        <dbReference type="Proteomes" id="UP001149165"/>
    </source>
</evidence>
<evidence type="ECO:0000259" key="5">
    <source>
        <dbReference type="PROSITE" id="PS50048"/>
    </source>
</evidence>
<dbReference type="InterPro" id="IPR036864">
    <property type="entry name" value="Zn2-C6_fun-type_DNA-bd_sf"/>
</dbReference>
<dbReference type="GO" id="GO:0017000">
    <property type="term" value="P:antibiotic biosynthetic process"/>
    <property type="evidence" value="ECO:0007669"/>
    <property type="project" value="UniProtKB-ARBA"/>
</dbReference>
<dbReference type="PROSITE" id="PS00463">
    <property type="entry name" value="ZN2_CY6_FUNGAL_1"/>
    <property type="match status" value="1"/>
</dbReference>